<dbReference type="Proteomes" id="UP000828048">
    <property type="component" value="Chromosome 7"/>
</dbReference>
<proteinExistence type="predicted"/>
<sequence length="247" mass="28167">MNNQAEYEVLITCIQLAKAMGTKYLAVISNSQLVVSQVNGEYEAKEESMGKYLNLVKKLAKSFEKFSISQVPQEENLEADKLARLASAKDELIPGDVMMQHLENPSIVKPAFEMKVVEYAGSWLEPIIWYICDGEVPSDKDQARKFRIRVARYALMGDVFYRRSFTLPYFRCLIKMEAEQLMGEVHEGLCGGHHGGQTLAYELIRMGYYWPTMQNDCIEMGKKCDRSQKFANISHKQPTSLTPMRGP</sequence>
<organism evidence="1 2">
    <name type="scientific">Vaccinium darrowii</name>
    <dbReference type="NCBI Taxonomy" id="229202"/>
    <lineage>
        <taxon>Eukaryota</taxon>
        <taxon>Viridiplantae</taxon>
        <taxon>Streptophyta</taxon>
        <taxon>Embryophyta</taxon>
        <taxon>Tracheophyta</taxon>
        <taxon>Spermatophyta</taxon>
        <taxon>Magnoliopsida</taxon>
        <taxon>eudicotyledons</taxon>
        <taxon>Gunneridae</taxon>
        <taxon>Pentapetalae</taxon>
        <taxon>asterids</taxon>
        <taxon>Ericales</taxon>
        <taxon>Ericaceae</taxon>
        <taxon>Vaccinioideae</taxon>
        <taxon>Vaccinieae</taxon>
        <taxon>Vaccinium</taxon>
    </lineage>
</organism>
<keyword evidence="2" id="KW-1185">Reference proteome</keyword>
<name>A0ACB7Y8K6_9ERIC</name>
<comment type="caution">
    <text evidence="1">The sequence shown here is derived from an EMBL/GenBank/DDBJ whole genome shotgun (WGS) entry which is preliminary data.</text>
</comment>
<evidence type="ECO:0000313" key="1">
    <source>
        <dbReference type="EMBL" id="KAH7849750.1"/>
    </source>
</evidence>
<evidence type="ECO:0000313" key="2">
    <source>
        <dbReference type="Proteomes" id="UP000828048"/>
    </source>
</evidence>
<protein>
    <submittedName>
        <fullName evidence="1">Uncharacterized protein</fullName>
    </submittedName>
</protein>
<reference evidence="1 2" key="1">
    <citation type="journal article" date="2021" name="Hortic Res">
        <title>High-quality reference genome and annotation aids understanding of berry development for evergreen blueberry (Vaccinium darrowii).</title>
        <authorList>
            <person name="Yu J."/>
            <person name="Hulse-Kemp A.M."/>
            <person name="Babiker E."/>
            <person name="Staton M."/>
        </authorList>
    </citation>
    <scope>NUCLEOTIDE SEQUENCE [LARGE SCALE GENOMIC DNA]</scope>
    <source>
        <strain evidence="2">cv. NJ 8807/NJ 8810</strain>
        <tissue evidence="1">Young leaf</tissue>
    </source>
</reference>
<gene>
    <name evidence="1" type="ORF">Vadar_022440</name>
</gene>
<dbReference type="EMBL" id="CM037157">
    <property type="protein sequence ID" value="KAH7849750.1"/>
    <property type="molecule type" value="Genomic_DNA"/>
</dbReference>
<accession>A0ACB7Y8K6</accession>